<sequence>DQTILRVILWLGPISLLSLFNITVFVLVAYIIRRTIRRKYAAFTANQHQRLAKYHSLYLRTITIQALLLGLAWGPTLVARYYQLATDGALPYSMAAALAVLSPLRGFFHALAYFGQAFLNRPWRRTGVNPPIKGEEYRQRKAEHGHFFSPANLLSRTNVPDGTIELIHADQHLPQLLSSEYSQGSSTHGTIPSPRPFLEPRSHSEIGSRLDIVSSWISLRSTGFGPTNGLTPFPAPATLLPNVCQCLCDTHRRRQARYMGCPAVPGSIGTLKCCRSGPHPIDDTAATCPERPHGLLTTQRHPSDLASPSALP</sequence>
<keyword evidence="2" id="KW-0472">Membrane</keyword>
<keyword evidence="2" id="KW-0812">Transmembrane</keyword>
<dbReference type="EMBL" id="JANBPT010000119">
    <property type="protein sequence ID" value="KAJ1927412.1"/>
    <property type="molecule type" value="Genomic_DNA"/>
</dbReference>
<feature type="transmembrane region" description="Helical" evidence="2">
    <location>
        <begin position="57"/>
        <end position="74"/>
    </location>
</feature>
<evidence type="ECO:0000256" key="2">
    <source>
        <dbReference type="SAM" id="Phobius"/>
    </source>
</evidence>
<proteinExistence type="predicted"/>
<feature type="non-terminal residue" evidence="3">
    <location>
        <position position="312"/>
    </location>
</feature>
<reference evidence="3" key="1">
    <citation type="submission" date="2022-07" db="EMBL/GenBank/DDBJ databases">
        <title>Phylogenomic reconstructions and comparative analyses of Kickxellomycotina fungi.</title>
        <authorList>
            <person name="Reynolds N.K."/>
            <person name="Stajich J.E."/>
            <person name="Barry K."/>
            <person name="Grigoriev I.V."/>
            <person name="Crous P."/>
            <person name="Smith M.E."/>
        </authorList>
    </citation>
    <scope>NUCLEOTIDE SEQUENCE</scope>
    <source>
        <strain evidence="3">RSA 861</strain>
    </source>
</reference>
<dbReference type="Proteomes" id="UP001150569">
    <property type="component" value="Unassembled WGS sequence"/>
</dbReference>
<evidence type="ECO:0000313" key="4">
    <source>
        <dbReference type="Proteomes" id="UP001150569"/>
    </source>
</evidence>
<feature type="transmembrane region" description="Helical" evidence="2">
    <location>
        <begin position="7"/>
        <end position="32"/>
    </location>
</feature>
<keyword evidence="4" id="KW-1185">Reference proteome</keyword>
<evidence type="ECO:0000256" key="1">
    <source>
        <dbReference type="SAM" id="MobiDB-lite"/>
    </source>
</evidence>
<dbReference type="AlphaFoldDB" id="A0A9W8AI95"/>
<evidence type="ECO:0000313" key="3">
    <source>
        <dbReference type="EMBL" id="KAJ1927412.1"/>
    </source>
</evidence>
<comment type="caution">
    <text evidence="3">The sequence shown here is derived from an EMBL/GenBank/DDBJ whole genome shotgun (WGS) entry which is preliminary data.</text>
</comment>
<accession>A0A9W8AI95</accession>
<evidence type="ECO:0008006" key="5">
    <source>
        <dbReference type="Google" id="ProtNLM"/>
    </source>
</evidence>
<feature type="region of interest" description="Disordered" evidence="1">
    <location>
        <begin position="285"/>
        <end position="312"/>
    </location>
</feature>
<keyword evidence="2" id="KW-1133">Transmembrane helix</keyword>
<protein>
    <recommendedName>
        <fullName evidence="5">G protein-coupled receptor</fullName>
    </recommendedName>
</protein>
<name>A0A9W8AI95_9FUNG</name>
<feature type="transmembrane region" description="Helical" evidence="2">
    <location>
        <begin position="94"/>
        <end position="115"/>
    </location>
</feature>
<dbReference type="Gene3D" id="1.20.1070.10">
    <property type="entry name" value="Rhodopsin 7-helix transmembrane proteins"/>
    <property type="match status" value="1"/>
</dbReference>
<organism evidence="3 4">
    <name type="scientific">Tieghemiomyces parasiticus</name>
    <dbReference type="NCBI Taxonomy" id="78921"/>
    <lineage>
        <taxon>Eukaryota</taxon>
        <taxon>Fungi</taxon>
        <taxon>Fungi incertae sedis</taxon>
        <taxon>Zoopagomycota</taxon>
        <taxon>Kickxellomycotina</taxon>
        <taxon>Dimargaritomycetes</taxon>
        <taxon>Dimargaritales</taxon>
        <taxon>Dimargaritaceae</taxon>
        <taxon>Tieghemiomyces</taxon>
    </lineage>
</organism>
<gene>
    <name evidence="3" type="ORF">IWQ60_002962</name>
</gene>